<dbReference type="SUPFAM" id="SSF51445">
    <property type="entry name" value="(Trans)glycosidases"/>
    <property type="match status" value="1"/>
</dbReference>
<dbReference type="EMBL" id="CYYU01000001">
    <property type="protein sequence ID" value="CUN37585.1"/>
    <property type="molecule type" value="Genomic_DNA"/>
</dbReference>
<gene>
    <name evidence="2" type="ORF">ERS852385_00205</name>
</gene>
<dbReference type="PROSITE" id="PS51257">
    <property type="entry name" value="PROKAR_LIPOPROTEIN"/>
    <property type="match status" value="1"/>
</dbReference>
<dbReference type="Proteomes" id="UP000095546">
    <property type="component" value="Unassembled WGS sequence"/>
</dbReference>
<name>A0A173WGR1_9FIRM</name>
<dbReference type="InterPro" id="IPR029070">
    <property type="entry name" value="Chitinase_insertion_sf"/>
</dbReference>
<dbReference type="InterPro" id="IPR017853">
    <property type="entry name" value="GH"/>
</dbReference>
<accession>A0A173WGR1</accession>
<keyword evidence="1" id="KW-0732">Signal</keyword>
<dbReference type="GO" id="GO:0016787">
    <property type="term" value="F:hydrolase activity"/>
    <property type="evidence" value="ECO:0007669"/>
    <property type="project" value="UniProtKB-KW"/>
</dbReference>
<dbReference type="OrthoDB" id="1633417at2"/>
<dbReference type="RefSeq" id="WP_055159998.1">
    <property type="nucleotide sequence ID" value="NZ_CABIWZ010000001.1"/>
</dbReference>
<dbReference type="STRING" id="187979.ERS852385_00205"/>
<keyword evidence="3" id="KW-1185">Reference proteome</keyword>
<keyword evidence="2" id="KW-0378">Hydrolase</keyword>
<feature type="signal peptide" evidence="1">
    <location>
        <begin position="1"/>
        <end position="20"/>
    </location>
</feature>
<evidence type="ECO:0000313" key="3">
    <source>
        <dbReference type="Proteomes" id="UP000095546"/>
    </source>
</evidence>
<proteinExistence type="predicted"/>
<dbReference type="Gene3D" id="3.10.50.10">
    <property type="match status" value="1"/>
</dbReference>
<feature type="chain" id="PRO_5038988119" evidence="1">
    <location>
        <begin position="21"/>
        <end position="350"/>
    </location>
</feature>
<sequence length="350" mass="38846">MKKKVKYAALLTALMLASTAAGLSCAGAEPVKPGPHPEVRLSAWSAYWDDASGRQEYRDIRHHLSGFSAFAASYGPDDVLVVPDEIARALEQAKKDGKEAYLTIVNDNQDPSGRAVEKDPALTKRLLRDDDARQEQVATIVEQARKLGATGVELDYERVFKDKELQQEYLHFTYQLSLACTRADLKLRIILEPSAPFDAPFAKGPEYVVMLYNLHGLHNGPGPKADGAFIRKTISKMEKLPGRKSVAIATGGCLWQDYKLMGLSRGKTRFLSSQEAEVLAKEKDAHVARDEASGALTFSYEEDKHHYEVWYADDETLNAWITEIANLGIHDVSIWRLGGNGSEMIRGVRP</sequence>
<organism evidence="2 3">
    <name type="scientific">Mitsuokella jalaludinii</name>
    <dbReference type="NCBI Taxonomy" id="187979"/>
    <lineage>
        <taxon>Bacteria</taxon>
        <taxon>Bacillati</taxon>
        <taxon>Bacillota</taxon>
        <taxon>Negativicutes</taxon>
        <taxon>Selenomonadales</taxon>
        <taxon>Selenomonadaceae</taxon>
        <taxon>Mitsuokella</taxon>
    </lineage>
</organism>
<dbReference type="PANTHER" id="PTHR46066">
    <property type="entry name" value="CHITINASE DOMAIN-CONTAINING PROTEIN 1 FAMILY MEMBER"/>
    <property type="match status" value="1"/>
</dbReference>
<dbReference type="AlphaFoldDB" id="A0A173WGR1"/>
<dbReference type="Gene3D" id="3.20.20.80">
    <property type="entry name" value="Glycosidases"/>
    <property type="match status" value="1"/>
</dbReference>
<evidence type="ECO:0000256" key="1">
    <source>
        <dbReference type="SAM" id="SignalP"/>
    </source>
</evidence>
<reference evidence="2 3" key="1">
    <citation type="submission" date="2015-09" db="EMBL/GenBank/DDBJ databases">
        <authorList>
            <consortium name="Pathogen Informatics"/>
        </authorList>
    </citation>
    <scope>NUCLEOTIDE SEQUENCE [LARGE SCALE GENOMIC DNA]</scope>
    <source>
        <strain evidence="2 3">2789STDY5608828</strain>
    </source>
</reference>
<dbReference type="PANTHER" id="PTHR46066:SF2">
    <property type="entry name" value="CHITINASE DOMAIN-CONTAINING PROTEIN 1"/>
    <property type="match status" value="1"/>
</dbReference>
<evidence type="ECO:0000313" key="2">
    <source>
        <dbReference type="EMBL" id="CUN37585.1"/>
    </source>
</evidence>
<protein>
    <submittedName>
        <fullName evidence="2">Predicted glycosyl hydrolase</fullName>
    </submittedName>
</protein>